<name>A0ACD3Z121_FUSSC</name>
<organism evidence="1 2">
    <name type="scientific">Fusarium solani subsp. cucurbitae</name>
    <name type="common">Neocosmosporum cucurbitae</name>
    <dbReference type="NCBI Taxonomy" id="2747967"/>
    <lineage>
        <taxon>Eukaryota</taxon>
        <taxon>Fungi</taxon>
        <taxon>Dikarya</taxon>
        <taxon>Ascomycota</taxon>
        <taxon>Pezizomycotina</taxon>
        <taxon>Sordariomycetes</taxon>
        <taxon>Hypocreomycetidae</taxon>
        <taxon>Hypocreales</taxon>
        <taxon>Nectriaceae</taxon>
        <taxon>Fusarium</taxon>
        <taxon>Fusarium solani species complex</taxon>
    </lineage>
</organism>
<proteinExistence type="predicted"/>
<sequence>MLYRLISQKSGRSGQWTTGNGRRIYCLSLTDNSSLDTSTALISSSRLTPQPRASLIQDWGRMFTDVPPAAMSALGVLKLPLRTLEAVFTPKYLSRSTQDLEYLTLGPLDRRLEKFDFPRLKSFCLRAFRVNQEEFGRIIGSCPDSLSSFTYETSGDRVTGIRVVQPSNAVAQLSKFRGTLKSLRLDLRFTARVYYIVRMDTLPSLEDFTALESLFLTTNTIYHANNVELADENSLVNILLPSIVSLTLAKTTSAIFQRLRRGLPGLAEYRQRNPERFCKLKLVQCDAEEVCFDSYVKEALREVSIDLQYEKFPRQDWRYDGL</sequence>
<dbReference type="EMBL" id="CP090033">
    <property type="protein sequence ID" value="UPK94917.1"/>
    <property type="molecule type" value="Genomic_DNA"/>
</dbReference>
<reference evidence="1" key="1">
    <citation type="submission" date="2021-11" db="EMBL/GenBank/DDBJ databases">
        <title>Fusarium solani-melongenae Genome sequencing and assembly.</title>
        <authorList>
            <person name="Xie S."/>
            <person name="Huang L."/>
            <person name="Zhang X."/>
        </authorList>
    </citation>
    <scope>NUCLEOTIDE SEQUENCE</scope>
    <source>
        <strain evidence="1">CRI 24-3</strain>
    </source>
</reference>
<keyword evidence="2" id="KW-1185">Reference proteome</keyword>
<dbReference type="Proteomes" id="UP000830768">
    <property type="component" value="Chromosome 4"/>
</dbReference>
<accession>A0ACD3Z121</accession>
<gene>
    <name evidence="1" type="ORF">LCI18_005852</name>
</gene>
<evidence type="ECO:0000313" key="2">
    <source>
        <dbReference type="Proteomes" id="UP000830768"/>
    </source>
</evidence>
<evidence type="ECO:0000313" key="1">
    <source>
        <dbReference type="EMBL" id="UPK94917.1"/>
    </source>
</evidence>
<protein>
    <submittedName>
        <fullName evidence="1">Uncharacterized protein</fullName>
    </submittedName>
</protein>